<dbReference type="EMBL" id="JAESDN010000003">
    <property type="protein sequence ID" value="KAG7053887.1"/>
    <property type="molecule type" value="Genomic_DNA"/>
</dbReference>
<dbReference type="AlphaFoldDB" id="A0A9P7UHU7"/>
<evidence type="ECO:0000313" key="2">
    <source>
        <dbReference type="Proteomes" id="UP000699042"/>
    </source>
</evidence>
<protein>
    <submittedName>
        <fullName evidence="1">Uncharacterized protein</fullName>
    </submittedName>
</protein>
<evidence type="ECO:0000313" key="1">
    <source>
        <dbReference type="EMBL" id="KAG7053887.1"/>
    </source>
</evidence>
<name>A0A9P7UHU7_9PEZI</name>
<comment type="caution">
    <text evidence="1">The sequence shown here is derived from an EMBL/GenBank/DDBJ whole genome shotgun (WGS) entry which is preliminary data.</text>
</comment>
<proteinExistence type="predicted"/>
<reference evidence="1" key="1">
    <citation type="submission" date="2021-05" db="EMBL/GenBank/DDBJ databases">
        <title>Comparative genomics of three Colletotrichum scovillei strains and genetic complementation revealed genes involved fungal growth and virulence on chili pepper.</title>
        <authorList>
            <person name="Hsieh D.-K."/>
            <person name="Chuang S.-C."/>
            <person name="Chen C.-Y."/>
            <person name="Chao Y.-T."/>
            <person name="Lu M.-Y.J."/>
            <person name="Lee M.-H."/>
            <person name="Shih M.-C."/>
        </authorList>
    </citation>
    <scope>NUCLEOTIDE SEQUENCE</scope>
    <source>
        <strain evidence="1">Coll-153</strain>
    </source>
</reference>
<accession>A0A9P7UHU7</accession>
<sequence>MWRSQCARSCIKYGLDTLASMPIGRLLLIPPDEDVGASRTCLLEYLANRSMGETGAMTLFPFGLYLYLGGDSSTAPQPLSLNVAWMPSSFVAELFCFRASGQRCRQKRIRGSPLYEWVANVGRRSAELRIPYPSGYEDGMQTALPESVPEGFDNASRDVTMTSPSVVAL</sequence>
<gene>
    <name evidence="1" type="ORF">JMJ77_000966</name>
</gene>
<dbReference type="Proteomes" id="UP000699042">
    <property type="component" value="Unassembled WGS sequence"/>
</dbReference>
<organism evidence="1 2">
    <name type="scientific">Colletotrichum scovillei</name>
    <dbReference type="NCBI Taxonomy" id="1209932"/>
    <lineage>
        <taxon>Eukaryota</taxon>
        <taxon>Fungi</taxon>
        <taxon>Dikarya</taxon>
        <taxon>Ascomycota</taxon>
        <taxon>Pezizomycotina</taxon>
        <taxon>Sordariomycetes</taxon>
        <taxon>Hypocreomycetidae</taxon>
        <taxon>Glomerellales</taxon>
        <taxon>Glomerellaceae</taxon>
        <taxon>Colletotrichum</taxon>
        <taxon>Colletotrichum acutatum species complex</taxon>
    </lineage>
</organism>
<keyword evidence="2" id="KW-1185">Reference proteome</keyword>